<dbReference type="Proteomes" id="UP000435649">
    <property type="component" value="Unassembled WGS sequence"/>
</dbReference>
<evidence type="ECO:0000256" key="1">
    <source>
        <dbReference type="SAM" id="Phobius"/>
    </source>
</evidence>
<feature type="transmembrane region" description="Helical" evidence="1">
    <location>
        <begin position="89"/>
        <end position="110"/>
    </location>
</feature>
<proteinExistence type="predicted"/>
<dbReference type="RefSeq" id="WP_154416725.1">
    <property type="nucleotide sequence ID" value="NZ_VUNS01000001.1"/>
</dbReference>
<keyword evidence="1" id="KW-0812">Transmembrane</keyword>
<accession>A0A844FWN0</accession>
<sequence length="214" mass="23541">MSFYFKCVSCNAKLEAEDDWEGMDTQCPKCNAEIIVTRENSGNKITKEISSAKKLTDCSIKELTGIFVNATVKLGKKLVRFSIENWNKILYTLEVILITGSIVFIGYAFAGANKTKVSPTGGSGYSSGRTGANAYSSSVSVGDSSYATAQNTSQLLSNTSEIIRHVKNSRDFINHLSIFLKNGITSVILILIAIWLETCRSNLKREINNHSDKF</sequence>
<gene>
    <name evidence="2" type="ORF">FYJ85_01180</name>
</gene>
<keyword evidence="1" id="KW-0472">Membrane</keyword>
<comment type="caution">
    <text evidence="2">The sequence shown here is derived from an EMBL/GenBank/DDBJ whole genome shotgun (WGS) entry which is preliminary data.</text>
</comment>
<organism evidence="2 3">
    <name type="scientific">Victivallis lenta</name>
    <dbReference type="NCBI Taxonomy" id="2606640"/>
    <lineage>
        <taxon>Bacteria</taxon>
        <taxon>Pseudomonadati</taxon>
        <taxon>Lentisphaerota</taxon>
        <taxon>Lentisphaeria</taxon>
        <taxon>Victivallales</taxon>
        <taxon>Victivallaceae</taxon>
        <taxon>Victivallis</taxon>
    </lineage>
</organism>
<keyword evidence="3" id="KW-1185">Reference proteome</keyword>
<protein>
    <submittedName>
        <fullName evidence="2">Uncharacterized protein</fullName>
    </submittedName>
</protein>
<dbReference type="EMBL" id="VUNS01000001">
    <property type="protein sequence ID" value="MST95660.1"/>
    <property type="molecule type" value="Genomic_DNA"/>
</dbReference>
<dbReference type="AlphaFoldDB" id="A0A844FWN0"/>
<evidence type="ECO:0000313" key="3">
    <source>
        <dbReference type="Proteomes" id="UP000435649"/>
    </source>
</evidence>
<name>A0A844FWN0_9BACT</name>
<evidence type="ECO:0000313" key="2">
    <source>
        <dbReference type="EMBL" id="MST95660.1"/>
    </source>
</evidence>
<feature type="transmembrane region" description="Helical" evidence="1">
    <location>
        <begin position="178"/>
        <end position="196"/>
    </location>
</feature>
<keyword evidence="1" id="KW-1133">Transmembrane helix</keyword>
<dbReference type="Gene3D" id="2.20.28.160">
    <property type="match status" value="1"/>
</dbReference>
<reference evidence="2 3" key="1">
    <citation type="submission" date="2019-08" db="EMBL/GenBank/DDBJ databases">
        <title>In-depth cultivation of the pig gut microbiome towards novel bacterial diversity and tailored functional studies.</title>
        <authorList>
            <person name="Wylensek D."/>
            <person name="Hitch T.C.A."/>
            <person name="Clavel T."/>
        </authorList>
    </citation>
    <scope>NUCLEOTIDE SEQUENCE [LARGE SCALE GENOMIC DNA]</scope>
    <source>
        <strain evidence="2 3">BBE-744-WT-12</strain>
    </source>
</reference>